<dbReference type="PANTHER" id="PTHR21461:SF8">
    <property type="entry name" value="DOLICHYL-PHOSPHATE-MANNOSE--PROTEIN MANNOSYLTRANSFERASE-RELATED"/>
    <property type="match status" value="1"/>
</dbReference>
<gene>
    <name evidence="9" type="ORF">CAUJ_LOCUS7357</name>
</gene>
<dbReference type="Proteomes" id="UP000835052">
    <property type="component" value="Unassembled WGS sequence"/>
</dbReference>
<sequence>MVGLSINAKDKLENGQMHVLMKGDEDQKKFDFSVCLAPIFGSSPKWLLLVEFIEFYRLQGAENFLIYVQEISNVTEKVLENYVSSGILRTIKMGNSTKCLKKHRCRHELQLQDCIMRTRGASKWVATVDLDERIMEIDQNRKIVDFLRDQENPKIGENRFRCSWILRYEDIPESLEKVEEMENFLPMLAWHNTSHVAPQNHTTKSVVRPETVESMGVHGVQKFKKGFDVNLVDPGIALVR</sequence>
<evidence type="ECO:0000313" key="10">
    <source>
        <dbReference type="Proteomes" id="UP000835052"/>
    </source>
</evidence>
<evidence type="ECO:0000256" key="2">
    <source>
        <dbReference type="ARBA" id="ARBA00007647"/>
    </source>
</evidence>
<dbReference type="AlphaFoldDB" id="A0A8S1HA00"/>
<accession>A0A8S1HA00</accession>
<keyword evidence="3 8" id="KW-0328">Glycosyltransferase</keyword>
<dbReference type="GO" id="GO:0016757">
    <property type="term" value="F:glycosyltransferase activity"/>
    <property type="evidence" value="ECO:0007669"/>
    <property type="project" value="UniProtKB-UniRule"/>
</dbReference>
<dbReference type="InterPro" id="IPR008166">
    <property type="entry name" value="Glyco_transf_92"/>
</dbReference>
<organism evidence="9 10">
    <name type="scientific">Caenorhabditis auriculariae</name>
    <dbReference type="NCBI Taxonomy" id="2777116"/>
    <lineage>
        <taxon>Eukaryota</taxon>
        <taxon>Metazoa</taxon>
        <taxon>Ecdysozoa</taxon>
        <taxon>Nematoda</taxon>
        <taxon>Chromadorea</taxon>
        <taxon>Rhabditida</taxon>
        <taxon>Rhabditina</taxon>
        <taxon>Rhabditomorpha</taxon>
        <taxon>Rhabditoidea</taxon>
        <taxon>Rhabditidae</taxon>
        <taxon>Peloderinae</taxon>
        <taxon>Caenorhabditis</taxon>
    </lineage>
</organism>
<proteinExistence type="inferred from homology"/>
<dbReference type="Pfam" id="PF01697">
    <property type="entry name" value="Glyco_transf_92"/>
    <property type="match status" value="1"/>
</dbReference>
<dbReference type="GO" id="GO:0016020">
    <property type="term" value="C:membrane"/>
    <property type="evidence" value="ECO:0007669"/>
    <property type="project" value="UniProtKB-SubCell"/>
</dbReference>
<evidence type="ECO:0000256" key="8">
    <source>
        <dbReference type="RuleBase" id="RU366017"/>
    </source>
</evidence>
<keyword evidence="10" id="KW-1185">Reference proteome</keyword>
<evidence type="ECO:0000256" key="1">
    <source>
        <dbReference type="ARBA" id="ARBA00004167"/>
    </source>
</evidence>
<comment type="caution">
    <text evidence="9">The sequence shown here is derived from an EMBL/GenBank/DDBJ whole genome shotgun (WGS) entry which is preliminary data.</text>
</comment>
<comment type="similarity">
    <text evidence="2 8">Belongs to the glycosyltransferase 92 family.</text>
</comment>
<dbReference type="PANTHER" id="PTHR21461">
    <property type="entry name" value="GLYCOSYLTRANSFERASE FAMILY 92 PROTEIN"/>
    <property type="match status" value="1"/>
</dbReference>
<evidence type="ECO:0000256" key="6">
    <source>
        <dbReference type="ARBA" id="ARBA00022989"/>
    </source>
</evidence>
<evidence type="ECO:0000256" key="4">
    <source>
        <dbReference type="ARBA" id="ARBA00022679"/>
    </source>
</evidence>
<evidence type="ECO:0000313" key="9">
    <source>
        <dbReference type="EMBL" id="CAD6191438.1"/>
    </source>
</evidence>
<keyword evidence="4 8" id="KW-0808">Transferase</keyword>
<keyword evidence="5" id="KW-0812">Transmembrane</keyword>
<evidence type="ECO:0000256" key="3">
    <source>
        <dbReference type="ARBA" id="ARBA00022676"/>
    </source>
</evidence>
<dbReference type="OrthoDB" id="5833770at2759"/>
<protein>
    <recommendedName>
        <fullName evidence="8">Glycosyltransferase family 92 protein</fullName>
        <ecNumber evidence="8">2.4.1.-</ecNumber>
    </recommendedName>
</protein>
<keyword evidence="6" id="KW-1133">Transmembrane helix</keyword>
<evidence type="ECO:0000256" key="5">
    <source>
        <dbReference type="ARBA" id="ARBA00022692"/>
    </source>
</evidence>
<comment type="subcellular location">
    <subcellularLocation>
        <location evidence="1">Membrane</location>
        <topology evidence="1">Single-pass membrane protein</topology>
    </subcellularLocation>
</comment>
<reference evidence="9" key="1">
    <citation type="submission" date="2020-10" db="EMBL/GenBank/DDBJ databases">
        <authorList>
            <person name="Kikuchi T."/>
        </authorList>
    </citation>
    <scope>NUCLEOTIDE SEQUENCE</scope>
    <source>
        <strain evidence="9">NKZ352</strain>
    </source>
</reference>
<dbReference type="GO" id="GO:0005737">
    <property type="term" value="C:cytoplasm"/>
    <property type="evidence" value="ECO:0007669"/>
    <property type="project" value="TreeGrafter"/>
</dbReference>
<dbReference type="EMBL" id="CAJGYM010000021">
    <property type="protein sequence ID" value="CAD6191438.1"/>
    <property type="molecule type" value="Genomic_DNA"/>
</dbReference>
<dbReference type="EC" id="2.4.1.-" evidence="8"/>
<keyword evidence="7" id="KW-0472">Membrane</keyword>
<evidence type="ECO:0000256" key="7">
    <source>
        <dbReference type="ARBA" id="ARBA00023136"/>
    </source>
</evidence>
<name>A0A8S1HA00_9PELO</name>